<evidence type="ECO:0000313" key="3">
    <source>
        <dbReference type="Proteomes" id="UP000032266"/>
    </source>
</evidence>
<evidence type="ECO:0000259" key="1">
    <source>
        <dbReference type="Pfam" id="PF02541"/>
    </source>
</evidence>
<dbReference type="STRING" id="1445510.YC6258_02357"/>
<dbReference type="KEGG" id="gsn:YC6258_02357"/>
<dbReference type="InterPro" id="IPR050273">
    <property type="entry name" value="GppA/Ppx_hydrolase"/>
</dbReference>
<accession>A0A0C5V4I7</accession>
<dbReference type="Gene3D" id="3.30.420.40">
    <property type="match status" value="1"/>
</dbReference>
<dbReference type="Pfam" id="PF02541">
    <property type="entry name" value="Ppx-GppA"/>
    <property type="match status" value="1"/>
</dbReference>
<dbReference type="GO" id="GO:0004309">
    <property type="term" value="F:exopolyphosphatase activity"/>
    <property type="evidence" value="ECO:0007669"/>
    <property type="project" value="UniProtKB-EC"/>
</dbReference>
<dbReference type="Gene3D" id="3.30.420.150">
    <property type="entry name" value="Exopolyphosphatase. Domain 2"/>
    <property type="match status" value="1"/>
</dbReference>
<dbReference type="Proteomes" id="UP000032266">
    <property type="component" value="Chromosome"/>
</dbReference>
<feature type="domain" description="Ppx/GppA phosphatase N-terminal" evidence="1">
    <location>
        <begin position="33"/>
        <end position="302"/>
    </location>
</feature>
<dbReference type="InterPro" id="IPR003695">
    <property type="entry name" value="Ppx_GppA_N"/>
</dbReference>
<proteinExistence type="predicted"/>
<evidence type="ECO:0000313" key="2">
    <source>
        <dbReference type="EMBL" id="AJQ94395.1"/>
    </source>
</evidence>
<gene>
    <name evidence="2" type="ORF">YC6258_02357</name>
</gene>
<dbReference type="HOGENOM" id="CLU_025908_1_3_6"/>
<dbReference type="InterPro" id="IPR043129">
    <property type="entry name" value="ATPase_NBD"/>
</dbReference>
<reference evidence="2 3" key="1">
    <citation type="submission" date="2014-01" db="EMBL/GenBank/DDBJ databases">
        <title>Full genme sequencing of cellulolytic bacterium Gynuella sunshinyii YC6258T gen. nov., sp. nov.</title>
        <authorList>
            <person name="Khan H."/>
            <person name="Chung E.J."/>
            <person name="Chung Y.R."/>
        </authorList>
    </citation>
    <scope>NUCLEOTIDE SEQUENCE [LARGE SCALE GENOMIC DNA]</scope>
    <source>
        <strain evidence="2 3">YC6258</strain>
    </source>
</reference>
<dbReference type="RefSeq" id="WP_044616928.1">
    <property type="nucleotide sequence ID" value="NZ_CP007142.1"/>
</dbReference>
<name>A0A0C5V4I7_9GAMM</name>
<keyword evidence="2" id="KW-0378">Hydrolase</keyword>
<keyword evidence="3" id="KW-1185">Reference proteome</keyword>
<organism evidence="2 3">
    <name type="scientific">Gynuella sunshinyii YC6258</name>
    <dbReference type="NCBI Taxonomy" id="1445510"/>
    <lineage>
        <taxon>Bacteria</taxon>
        <taxon>Pseudomonadati</taxon>
        <taxon>Pseudomonadota</taxon>
        <taxon>Gammaproteobacteria</taxon>
        <taxon>Oceanospirillales</taxon>
        <taxon>Saccharospirillaceae</taxon>
        <taxon>Gynuella</taxon>
    </lineage>
</organism>
<dbReference type="AlphaFoldDB" id="A0A0C5V4I7"/>
<dbReference type="EMBL" id="CP007142">
    <property type="protein sequence ID" value="AJQ94395.1"/>
    <property type="molecule type" value="Genomic_DNA"/>
</dbReference>
<dbReference type="OrthoDB" id="9793035at2"/>
<sequence>MKSSNSLYAAIDLGSVSFHLVIMTKRENRLVWTDCKKEIVRLAAGFDTRSKSLRPDVKKRALKCLENFHRAIRNIPQHNIRAVGTSTFRRLRHDTQFLQQAQSALGIPIEVLSGDQEAEYIYRGVSYPLPDDSRFVIDIGGGSTELIVGNGHRPLHTVSIELGCISLTQKFFLSGTINREQFALAESYASKRLQQSIEPLTKFQWNSEFGTSGSVKAISWAMQHRDLSDGEITHEALDEMREGILRCNNTQQLASYLGLNQRRTAVFCAGFILMQQAFKHAHLSYLKISQGAIREGLIQAMIEDNTMTPTLSEH</sequence>
<dbReference type="PANTHER" id="PTHR30005:SF0">
    <property type="entry name" value="RETROGRADE REGULATION PROTEIN 2"/>
    <property type="match status" value="1"/>
</dbReference>
<dbReference type="EC" id="3.6.1.11" evidence="2"/>
<dbReference type="PANTHER" id="PTHR30005">
    <property type="entry name" value="EXOPOLYPHOSPHATASE"/>
    <property type="match status" value="1"/>
</dbReference>
<dbReference type="SUPFAM" id="SSF53067">
    <property type="entry name" value="Actin-like ATPase domain"/>
    <property type="match status" value="2"/>
</dbReference>
<dbReference type="PATRIC" id="fig|1445510.3.peg.2313"/>
<protein>
    <submittedName>
        <fullName evidence="2">Exopolyphosphatase</fullName>
        <ecNumber evidence="2">3.6.1.11</ecNumber>
    </submittedName>
</protein>
<dbReference type="CDD" id="cd24053">
    <property type="entry name" value="ASKHA_NBD_EcPPX-GppA-like"/>
    <property type="match status" value="1"/>
</dbReference>